<evidence type="ECO:0000313" key="1">
    <source>
        <dbReference type="EMBL" id="MCC2199164.1"/>
    </source>
</evidence>
<dbReference type="InterPro" id="IPR027417">
    <property type="entry name" value="P-loop_NTPase"/>
</dbReference>
<comment type="caution">
    <text evidence="1">The sequence shown here is derived from an EMBL/GenBank/DDBJ whole genome shotgun (WGS) entry which is preliminary data.</text>
</comment>
<name>A0ABS8F7F6_9FIRM</name>
<reference evidence="1" key="1">
    <citation type="submission" date="2021-10" db="EMBL/GenBank/DDBJ databases">
        <title>Anaerobic single-cell dispensing facilitates the cultivation of human gut bacteria.</title>
        <authorList>
            <person name="Afrizal A."/>
        </authorList>
    </citation>
    <scope>NUCLEOTIDE SEQUENCE</scope>
    <source>
        <strain evidence="1">CLA-AA-H233</strain>
    </source>
</reference>
<dbReference type="SUPFAM" id="SSF52540">
    <property type="entry name" value="P-loop containing nucleoside triphosphate hydrolases"/>
    <property type="match status" value="1"/>
</dbReference>
<sequence length="473" mass="52239">MQEKKTERAPGSYEDFVAYLGTVRTEEELFSPLTYWFVGQNCPEDVCFRPQLVEARAKELGFWQGLTFKVEHWMTTSRAEAEAAGREAFQSRIGEDYAAYREKAEAARERARRRRLSSPFLYIPKCLDDIPVRDVSWLVEGLLPQGEVSLLGADGGTGKGIWQAQLVAYVTAGKTSGFFPQPPGQTGRVLIFAGEDDPSKVLKARLMAAGADMSRVMVQTSDAYFSRTGNPLCIPDKSFAKYIESAAPALVLIDPLQSFLPAGVEMVSRNQMRAALLPLKALCARLGCAALIAMHTNKRSNVSGRARLADSSDIWDIARSVLMMGRDKNSGQLYLSHEKSSYAAPARTALLHIEQTQVEGVTTAVAVFDSRTDKKDADFVEERRVRVAQTKADAAQAILDVLAEAKLGSMPNTQLRAEVVKETGCSEKTYNRAYGELVKSGEVVKRVIRQKDGTNSWYSFSSYCSKLDDQVPI</sequence>
<accession>A0ABS8F7F6</accession>
<dbReference type="Pfam" id="PF13481">
    <property type="entry name" value="AAA_25"/>
    <property type="match status" value="1"/>
</dbReference>
<dbReference type="Gene3D" id="3.40.50.300">
    <property type="entry name" value="P-loop containing nucleotide triphosphate hydrolases"/>
    <property type="match status" value="1"/>
</dbReference>
<keyword evidence="2" id="KW-1185">Reference proteome</keyword>
<protein>
    <submittedName>
        <fullName evidence="1">AAA family ATPase</fullName>
    </submittedName>
</protein>
<dbReference type="EMBL" id="JAJEQL010000009">
    <property type="protein sequence ID" value="MCC2199164.1"/>
    <property type="molecule type" value="Genomic_DNA"/>
</dbReference>
<proteinExistence type="predicted"/>
<gene>
    <name evidence="1" type="ORF">LKD23_05235</name>
</gene>
<dbReference type="RefSeq" id="WP_227620742.1">
    <property type="nucleotide sequence ID" value="NZ_JAJEQL010000009.1"/>
</dbReference>
<dbReference type="Proteomes" id="UP001430637">
    <property type="component" value="Unassembled WGS sequence"/>
</dbReference>
<evidence type="ECO:0000313" key="2">
    <source>
        <dbReference type="Proteomes" id="UP001430637"/>
    </source>
</evidence>
<organism evidence="1 2">
    <name type="scientific">Faecalibacterium butyricigenerans</name>
    <dbReference type="NCBI Taxonomy" id="1851427"/>
    <lineage>
        <taxon>Bacteria</taxon>
        <taxon>Bacillati</taxon>
        <taxon>Bacillota</taxon>
        <taxon>Clostridia</taxon>
        <taxon>Eubacteriales</taxon>
        <taxon>Oscillospiraceae</taxon>
        <taxon>Faecalibacterium</taxon>
    </lineage>
</organism>